<evidence type="ECO:0000256" key="6">
    <source>
        <dbReference type="RuleBase" id="RU367113"/>
    </source>
</evidence>
<dbReference type="PANTHER" id="PTHR12395:SF9">
    <property type="entry name" value="DECAPPING AND EXORIBONUCLEASE PROTEIN"/>
    <property type="match status" value="1"/>
</dbReference>
<evidence type="ECO:0000313" key="9">
    <source>
        <dbReference type="EMBL" id="PWN94060.1"/>
    </source>
</evidence>
<dbReference type="GeneID" id="37041038"/>
<dbReference type="GO" id="GO:0000956">
    <property type="term" value="P:nuclear-transcribed mRNA catabolic process"/>
    <property type="evidence" value="ECO:0007669"/>
    <property type="project" value="TreeGrafter"/>
</dbReference>
<evidence type="ECO:0000313" key="10">
    <source>
        <dbReference type="Proteomes" id="UP000245768"/>
    </source>
</evidence>
<dbReference type="PANTHER" id="PTHR12395">
    <property type="entry name" value="DOM-3 RELATED"/>
    <property type="match status" value="1"/>
</dbReference>
<feature type="compositionally biased region" description="Basic and acidic residues" evidence="7">
    <location>
        <begin position="9"/>
        <end position="23"/>
    </location>
</feature>
<evidence type="ECO:0000256" key="4">
    <source>
        <dbReference type="ARBA" id="ARBA00044692"/>
    </source>
</evidence>
<dbReference type="Proteomes" id="UP000245768">
    <property type="component" value="Unassembled WGS sequence"/>
</dbReference>
<dbReference type="GO" id="GO:0046872">
    <property type="term" value="F:metal ion binding"/>
    <property type="evidence" value="ECO:0007669"/>
    <property type="project" value="UniProtKB-KW"/>
</dbReference>
<keyword evidence="6" id="KW-0539">Nucleus</keyword>
<comment type="catalytic activity">
    <reaction evidence="3">
        <text>a 5'-end (N(7)-methyl 5'-triphosphoguanosine)-ribonucleoside-ribonucleotide in mRNA + H2O = a (N(7)-methyl 5'-triphosphoguanosine)-nucleoside + a 5'-end phospho-ribonucleoside in mRNA + H(+)</text>
        <dbReference type="Rhea" id="RHEA:66928"/>
        <dbReference type="Rhea" id="RHEA-COMP:15692"/>
        <dbReference type="Rhea" id="RHEA-COMP:17313"/>
        <dbReference type="ChEBI" id="CHEBI:15377"/>
        <dbReference type="ChEBI" id="CHEBI:15378"/>
        <dbReference type="ChEBI" id="CHEBI:138282"/>
        <dbReference type="ChEBI" id="CHEBI:172876"/>
        <dbReference type="ChEBI" id="CHEBI:172877"/>
    </reaction>
    <physiologicalReaction direction="left-to-right" evidence="3">
        <dbReference type="Rhea" id="RHEA:66929"/>
    </physiologicalReaction>
</comment>
<dbReference type="GO" id="GO:0034353">
    <property type="term" value="F:mRNA 5'-diphosphatase activity"/>
    <property type="evidence" value="ECO:0007669"/>
    <property type="project" value="TreeGrafter"/>
</dbReference>
<dbReference type="STRING" id="215250.A0A316YX01"/>
<keyword evidence="6" id="KW-0378">Hydrolase</keyword>
<evidence type="ECO:0000256" key="5">
    <source>
        <dbReference type="ARBA" id="ARBA00048124"/>
    </source>
</evidence>
<name>A0A316YX01_9BASI</name>
<evidence type="ECO:0000256" key="7">
    <source>
        <dbReference type="SAM" id="MobiDB-lite"/>
    </source>
</evidence>
<dbReference type="GO" id="GO:0003723">
    <property type="term" value="F:RNA binding"/>
    <property type="evidence" value="ECO:0007669"/>
    <property type="project" value="UniProtKB-KW"/>
</dbReference>
<evidence type="ECO:0000259" key="8">
    <source>
        <dbReference type="Pfam" id="PF08652"/>
    </source>
</evidence>
<reference evidence="9 10" key="1">
    <citation type="journal article" date="2018" name="Mol. Biol. Evol.">
        <title>Broad Genomic Sampling Reveals a Smut Pathogenic Ancestry of the Fungal Clade Ustilaginomycotina.</title>
        <authorList>
            <person name="Kijpornyongpan T."/>
            <person name="Mondo S.J."/>
            <person name="Barry K."/>
            <person name="Sandor L."/>
            <person name="Lee J."/>
            <person name="Lipzen A."/>
            <person name="Pangilinan J."/>
            <person name="LaButti K."/>
            <person name="Hainaut M."/>
            <person name="Henrissat B."/>
            <person name="Grigoriev I.V."/>
            <person name="Spatafora J.W."/>
            <person name="Aime M.C."/>
        </authorList>
    </citation>
    <scope>NUCLEOTIDE SEQUENCE [LARGE SCALE GENOMIC DNA]</scope>
    <source>
        <strain evidence="9 10">MCA 4198</strain>
    </source>
</reference>
<dbReference type="InParanoid" id="A0A316YX01"/>
<comment type="similarity">
    <text evidence="2 6">Belongs to the DXO/Dom3Z family.</text>
</comment>
<comment type="subcellular location">
    <subcellularLocation>
        <location evidence="6">Nucleus</location>
    </subcellularLocation>
</comment>
<dbReference type="GO" id="GO:0110155">
    <property type="term" value="P:NAD-cap decapping"/>
    <property type="evidence" value="ECO:0007669"/>
    <property type="project" value="TreeGrafter"/>
</dbReference>
<keyword evidence="6" id="KW-0479">Metal-binding</keyword>
<dbReference type="AlphaFoldDB" id="A0A316YX01"/>
<evidence type="ECO:0000256" key="2">
    <source>
        <dbReference type="ARBA" id="ARBA00006562"/>
    </source>
</evidence>
<dbReference type="GO" id="GO:0005634">
    <property type="term" value="C:nucleus"/>
    <property type="evidence" value="ECO:0007669"/>
    <property type="project" value="UniProtKB-SubCell"/>
</dbReference>
<comment type="catalytic activity">
    <reaction evidence="5">
        <text>a 5'-end NAD(+)-phospho-ribonucleoside in mRNA + H2O = a 5'-end phospho-ribonucleoside in mRNA + NAD(+) + H(+)</text>
        <dbReference type="Rhea" id="RHEA:60880"/>
        <dbReference type="Rhea" id="RHEA-COMP:15692"/>
        <dbReference type="Rhea" id="RHEA-COMP:15698"/>
        <dbReference type="ChEBI" id="CHEBI:15377"/>
        <dbReference type="ChEBI" id="CHEBI:15378"/>
        <dbReference type="ChEBI" id="CHEBI:57540"/>
        <dbReference type="ChEBI" id="CHEBI:138282"/>
        <dbReference type="ChEBI" id="CHEBI:144029"/>
    </reaction>
    <physiologicalReaction direction="left-to-right" evidence="5">
        <dbReference type="Rhea" id="RHEA:60881"/>
    </physiologicalReaction>
</comment>
<dbReference type="OrthoDB" id="5853397at2759"/>
<dbReference type="Pfam" id="PF08652">
    <property type="entry name" value="RAI1"/>
    <property type="match status" value="1"/>
</dbReference>
<proteinExistence type="inferred from homology"/>
<evidence type="ECO:0000256" key="1">
    <source>
        <dbReference type="ARBA" id="ARBA00001968"/>
    </source>
</evidence>
<accession>A0A316YX01</accession>
<feature type="domain" description="RAI1-like" evidence="8">
    <location>
        <begin position="55"/>
        <end position="376"/>
    </location>
</feature>
<dbReference type="EC" id="3.6.1.-" evidence="6"/>
<dbReference type="GO" id="GO:0000166">
    <property type="term" value="F:nucleotide binding"/>
    <property type="evidence" value="ECO:0007669"/>
    <property type="project" value="UniProtKB-KW"/>
</dbReference>
<evidence type="ECO:0000256" key="3">
    <source>
        <dbReference type="ARBA" id="ARBA00044676"/>
    </source>
</evidence>
<dbReference type="GO" id="GO:0004518">
    <property type="term" value="F:nuclease activity"/>
    <property type="evidence" value="ECO:0007669"/>
    <property type="project" value="UniProtKB-KW"/>
</dbReference>
<keyword evidence="6" id="KW-0547">Nucleotide-binding</keyword>
<organism evidence="9 10">
    <name type="scientific">Acaromyces ingoldii</name>
    <dbReference type="NCBI Taxonomy" id="215250"/>
    <lineage>
        <taxon>Eukaryota</taxon>
        <taxon>Fungi</taxon>
        <taxon>Dikarya</taxon>
        <taxon>Basidiomycota</taxon>
        <taxon>Ustilaginomycotina</taxon>
        <taxon>Exobasidiomycetes</taxon>
        <taxon>Exobasidiales</taxon>
        <taxon>Cryptobasidiaceae</taxon>
        <taxon>Acaromyces</taxon>
    </lineage>
</organism>
<gene>
    <name evidence="9" type="ORF">FA10DRAFT_237848</name>
</gene>
<dbReference type="GO" id="GO:0005829">
    <property type="term" value="C:cytosol"/>
    <property type="evidence" value="ECO:0007669"/>
    <property type="project" value="TreeGrafter"/>
</dbReference>
<comment type="function">
    <text evidence="6">Decapping enzyme for NAD-capped RNAs: specifically hydrolyzes the nicotinamide adenine dinucleotide (NAD) cap from a subset of RNAs by removing the entire NAD moiety from the 5'-end of an NAD-capped RNA.</text>
</comment>
<sequence>MAESALGKRKADGDDDAGHAGKVSKVEGDKAGLIDSIRLGSIATYAARRPSAMQLPQRLASFSYDERRALHHDDRSIRYYHAPPPQGDLNRGYANLVQRDDTINEHLDSLCLALMHLADAKGEDEERKRTNVITWRGMMTRLCTALYEKRSGFEMNAMVVGDTLYLEEHVGPRQAADKARQQSDDRQRRFAYYGYAFESYTCFERRTGPASPREHWDGDVNTNVQWCSIVRTKLGSSRLILGGEVDAVDPHDHSTFVEVKTSMQIRNERDESNFESKLLRFYFQSFLLGVQRLVVGFRDGRGILRHVSNYETLKVPRFVRGRATEWDPVACLNFADEILVRIRRRITEDQGGQETPSVFRLSFAPPFDEVTLRKLTPEEVCADVHGGKDDPTRMGFLLKEYYDFARASQPGA</sequence>
<dbReference type="InterPro" id="IPR013961">
    <property type="entry name" value="RAI1"/>
</dbReference>
<protein>
    <recommendedName>
        <fullName evidence="6">Decapping nuclease</fullName>
        <ecNumber evidence="6">3.6.1.-</ecNumber>
    </recommendedName>
</protein>
<keyword evidence="6" id="KW-0540">Nuclease</keyword>
<keyword evidence="10" id="KW-1185">Reference proteome</keyword>
<feature type="region of interest" description="Disordered" evidence="7">
    <location>
        <begin position="1"/>
        <end position="23"/>
    </location>
</feature>
<dbReference type="RefSeq" id="XP_025381258.1">
    <property type="nucleotide sequence ID" value="XM_025519122.1"/>
</dbReference>
<keyword evidence="6" id="KW-0694">RNA-binding</keyword>
<dbReference type="InterPro" id="IPR039039">
    <property type="entry name" value="RAI1-like_fam"/>
</dbReference>
<dbReference type="EMBL" id="KZ819634">
    <property type="protein sequence ID" value="PWN94060.1"/>
    <property type="molecule type" value="Genomic_DNA"/>
</dbReference>
<comment type="catalytic activity">
    <reaction evidence="4">
        <text>a 5'-end triphospho-ribonucleoside in mRNA + H2O = a 5'-end phospho-ribonucleoside in mRNA + diphosphate + H(+)</text>
        <dbReference type="Rhea" id="RHEA:78683"/>
        <dbReference type="Rhea" id="RHEA-COMP:15692"/>
        <dbReference type="Rhea" id="RHEA-COMP:17164"/>
        <dbReference type="ChEBI" id="CHEBI:15377"/>
        <dbReference type="ChEBI" id="CHEBI:15378"/>
        <dbReference type="ChEBI" id="CHEBI:33019"/>
        <dbReference type="ChEBI" id="CHEBI:138282"/>
        <dbReference type="ChEBI" id="CHEBI:167618"/>
    </reaction>
    <physiologicalReaction direction="left-to-right" evidence="4">
        <dbReference type="Rhea" id="RHEA:78684"/>
    </physiologicalReaction>
</comment>
<dbReference type="FunCoup" id="A0A316YX01">
    <property type="interactions" value="209"/>
</dbReference>
<comment type="cofactor">
    <cofactor evidence="1 6">
        <name>a divalent metal cation</name>
        <dbReference type="ChEBI" id="CHEBI:60240"/>
    </cofactor>
</comment>